<dbReference type="Proteomes" id="UP000075578">
    <property type="component" value="Unassembled WGS sequence"/>
</dbReference>
<proteinExistence type="inferred from homology"/>
<dbReference type="InterPro" id="IPR013696">
    <property type="entry name" value="TiaS_FLD"/>
</dbReference>
<evidence type="ECO:0000256" key="5">
    <source>
        <dbReference type="ARBA" id="ARBA00022840"/>
    </source>
</evidence>
<dbReference type="CDD" id="cd04482">
    <property type="entry name" value="RPA2_OBF_like"/>
    <property type="match status" value="1"/>
</dbReference>
<dbReference type="AlphaFoldDB" id="A0A150JAF7"/>
<dbReference type="Gene3D" id="3.30.70.2200">
    <property type="match status" value="1"/>
</dbReference>
<evidence type="ECO:0000256" key="1">
    <source>
        <dbReference type="ARBA" id="ARBA00022490"/>
    </source>
</evidence>
<name>A0A150JAF7_9EURY</name>
<dbReference type="PANTHER" id="PTHR40705">
    <property type="entry name" value="TRNA(ILE2) 2-AGMATINYLCYTIDINE SYNTHETASE TIAS"/>
    <property type="match status" value="1"/>
</dbReference>
<accession>A0A150JAF7</accession>
<dbReference type="InterPro" id="IPR053870">
    <property type="entry name" value="TiaS-like_TCKD"/>
</dbReference>
<evidence type="ECO:0000313" key="11">
    <source>
        <dbReference type="Proteomes" id="UP000075578"/>
    </source>
</evidence>
<evidence type="ECO:0000256" key="4">
    <source>
        <dbReference type="ARBA" id="ARBA00022741"/>
    </source>
</evidence>
<dbReference type="PANTHER" id="PTHR40705:SF2">
    <property type="entry name" value="DUF1743 DOMAIN-CONTAINING PROTEIN"/>
    <property type="match status" value="1"/>
</dbReference>
<dbReference type="HAMAP" id="MF_01892">
    <property type="entry name" value="tRNA_Ile2_agm2C_synt"/>
    <property type="match status" value="1"/>
</dbReference>
<comment type="caution">
    <text evidence="10">The sequence shown here is derived from an EMBL/GenBank/DDBJ whole genome shotgun (WGS) entry which is preliminary data.</text>
</comment>
<dbReference type="Gene3D" id="3.90.600.20">
    <property type="match status" value="1"/>
</dbReference>
<feature type="domain" description="TiaS FLD" evidence="7">
    <location>
        <begin position="142"/>
        <end position="253"/>
    </location>
</feature>
<dbReference type="GO" id="GO:0005737">
    <property type="term" value="C:cytoplasm"/>
    <property type="evidence" value="ECO:0007669"/>
    <property type="project" value="UniProtKB-SubCell"/>
</dbReference>
<feature type="domain" description="TiaS C-terminal zinc ribbon" evidence="9">
    <location>
        <begin position="354"/>
        <end position="393"/>
    </location>
</feature>
<dbReference type="PATRIC" id="fig|1705564.3.peg.145"/>
<organism evidence="10 11">
    <name type="scientific">Candidatus Methanofastidiosum methylothiophilum</name>
    <dbReference type="NCBI Taxonomy" id="1705564"/>
    <lineage>
        <taxon>Archaea</taxon>
        <taxon>Methanobacteriati</taxon>
        <taxon>Methanobacteriota</taxon>
        <taxon>Stenosarchaea group</taxon>
        <taxon>Candidatus Methanofastidiosia</taxon>
        <taxon>Candidatus Methanofastidiosales</taxon>
        <taxon>Candidatus Methanofastidiosaceae</taxon>
        <taxon>Candidatus Methanofastidiosum</taxon>
    </lineage>
</organism>
<keyword evidence="2 6" id="KW-0436">Ligase</keyword>
<evidence type="ECO:0000259" key="8">
    <source>
        <dbReference type="Pfam" id="PF22641"/>
    </source>
</evidence>
<dbReference type="GO" id="GO:0005524">
    <property type="term" value="F:ATP binding"/>
    <property type="evidence" value="ECO:0007669"/>
    <property type="project" value="UniProtKB-KW"/>
</dbReference>
<sequence>MLIGLDDTDSVFGMCTTYIGTLIIEAIKDIDINLIKEPPKLIRLNPNNPYKTRGNGAVSIRIVENVDSTTIKKIKSLSFDIIRNYSESGENTNPAIIFVEDNSINNEVEIFSERALHELLSIDEAVSILKRIGADYEFMGNGRGLIGSLASCGLRLEDFTYELIVYRNHYKRGKKAVSEKSAMEIEKKYSPRIFSSYDFINNRMMISPHSDCPILYGIRGESPEILLEAASIIDSEKPYKRNLFITNQGTDMHLQKKNIEEILPYSSVITEGIISKSPYTVLGGHVFFEISNGKEILCAAYEPTKGFRDIIRKLTKGDKIKAYGGVLETQYGLTLNLERIEILELSKIYKIEKPLCHICGNQMKSIGKDKGYRCKKCHTKNNEFSKIPISRDIELGLYEVPMCAKRHLSKPLVRYGRERVYEEERFKFDYTKFDIKFEGI</sequence>
<comment type="catalytic activity">
    <reaction evidence="6">
        <text>cytidine(34) in tRNA(Ile2) + agmatine + ATP + H2O = 2-agmatinylcytidine(34) in tRNA(Ile2) + AMP + 2 phosphate + 2 H(+)</text>
        <dbReference type="Rhea" id="RHEA:43608"/>
        <dbReference type="Rhea" id="RHEA-COMP:10625"/>
        <dbReference type="Rhea" id="RHEA-COMP:10626"/>
        <dbReference type="ChEBI" id="CHEBI:15377"/>
        <dbReference type="ChEBI" id="CHEBI:15378"/>
        <dbReference type="ChEBI" id="CHEBI:30616"/>
        <dbReference type="ChEBI" id="CHEBI:43474"/>
        <dbReference type="ChEBI" id="CHEBI:58145"/>
        <dbReference type="ChEBI" id="CHEBI:82748"/>
        <dbReference type="ChEBI" id="CHEBI:83545"/>
        <dbReference type="ChEBI" id="CHEBI:456215"/>
        <dbReference type="EC" id="6.3.4.22"/>
    </reaction>
</comment>
<feature type="domain" description="TiaS-like TCKD" evidence="8">
    <location>
        <begin position="3"/>
        <end position="135"/>
    </location>
</feature>
<dbReference type="Pfam" id="PF22641">
    <property type="entry name" value="TiaS_TCKD"/>
    <property type="match status" value="1"/>
</dbReference>
<dbReference type="GO" id="GO:0002101">
    <property type="term" value="P:tRNA wobble cytosine modification"/>
    <property type="evidence" value="ECO:0007669"/>
    <property type="project" value="UniProtKB-UniRule"/>
</dbReference>
<evidence type="ECO:0000313" key="10">
    <source>
        <dbReference type="EMBL" id="KYC54176.1"/>
    </source>
</evidence>
<keyword evidence="1 6" id="KW-0963">Cytoplasm</keyword>
<dbReference type="InterPro" id="IPR055394">
    <property type="entry name" value="Zn_ribbon_TiaS"/>
</dbReference>
<dbReference type="Pfam" id="PF08489">
    <property type="entry name" value="TiaS_FLD"/>
    <property type="match status" value="1"/>
</dbReference>
<gene>
    <name evidence="6 10" type="primary">tiaS</name>
    <name evidence="10" type="ORF">AMQ74_00145</name>
</gene>
<dbReference type="Pfam" id="PF23783">
    <property type="entry name" value="Zn_ribbon_TiaS"/>
    <property type="match status" value="1"/>
</dbReference>
<comment type="similarity">
    <text evidence="6">Belongs to the TiaS family.</text>
</comment>
<keyword evidence="5 6" id="KW-0067">ATP-binding</keyword>
<protein>
    <recommendedName>
        <fullName evidence="6">tRNA(Ile2) 2-agmatinylcytidine synthetase TiaS</fullName>
        <shortName evidence="6">tRNA(Ile2)-agm2C synthetase</shortName>
        <ecNumber evidence="6">6.3.4.22</ecNumber>
    </recommendedName>
    <alternativeName>
        <fullName evidence="6">tRNA(Ile2) agmatidine synthetase</fullName>
    </alternativeName>
</protein>
<evidence type="ECO:0000259" key="7">
    <source>
        <dbReference type="Pfam" id="PF08489"/>
    </source>
</evidence>
<evidence type="ECO:0000256" key="3">
    <source>
        <dbReference type="ARBA" id="ARBA00022694"/>
    </source>
</evidence>
<keyword evidence="3 6" id="KW-0819">tRNA processing</keyword>
<evidence type="ECO:0000256" key="2">
    <source>
        <dbReference type="ARBA" id="ARBA00022598"/>
    </source>
</evidence>
<dbReference type="InterPro" id="IPR024913">
    <property type="entry name" value="tRNA_Ile2__agm2C_synt"/>
</dbReference>
<evidence type="ECO:0000256" key="6">
    <source>
        <dbReference type="HAMAP-Rule" id="MF_01892"/>
    </source>
</evidence>
<keyword evidence="4 6" id="KW-0547">Nucleotide-binding</keyword>
<dbReference type="Gene3D" id="2.40.50.1010">
    <property type="match status" value="1"/>
</dbReference>
<reference evidence="10 11" key="1">
    <citation type="journal article" date="2016" name="ISME J.">
        <title>Chasing the elusive Euryarchaeota class WSA2: genomes reveal a uniquely fastidious methyl-reducing methanogen.</title>
        <authorList>
            <person name="Nobu M.K."/>
            <person name="Narihiro T."/>
            <person name="Kuroda K."/>
            <person name="Mei R."/>
            <person name="Liu W.T."/>
        </authorList>
    </citation>
    <scope>NUCLEOTIDE SEQUENCE [LARGE SCALE GENOMIC DNA]</scope>
    <source>
        <strain evidence="10">U1lsi0528_Bin089</strain>
    </source>
</reference>
<dbReference type="EMBL" id="LNGD01000004">
    <property type="protein sequence ID" value="KYC54176.1"/>
    <property type="molecule type" value="Genomic_DNA"/>
</dbReference>
<comment type="function">
    <text evidence="6">ATP-dependent agmatine transferase that catalyzes the formation of 2-agmatinylcytidine (agm2C) at the wobble position (C34) of tRNA(Ile2), converting the codon specificity from AUG to AUA.</text>
</comment>
<evidence type="ECO:0000259" key="9">
    <source>
        <dbReference type="Pfam" id="PF23783"/>
    </source>
</evidence>
<dbReference type="GO" id="GO:0016879">
    <property type="term" value="F:ligase activity, forming carbon-nitrogen bonds"/>
    <property type="evidence" value="ECO:0007669"/>
    <property type="project" value="UniProtKB-UniRule"/>
</dbReference>
<dbReference type="EC" id="6.3.4.22" evidence="6"/>
<comment type="subcellular location">
    <subcellularLocation>
        <location evidence="6">Cytoplasm</location>
    </subcellularLocation>
</comment>